<keyword evidence="3" id="KW-0695">RNA-directed DNA polymerase</keyword>
<dbReference type="GO" id="GO:0003964">
    <property type="term" value="F:RNA-directed DNA polymerase activity"/>
    <property type="evidence" value="ECO:0007669"/>
    <property type="project" value="UniProtKB-KW"/>
</dbReference>
<protein>
    <submittedName>
        <fullName evidence="3">Reverse transcriptase domain-containing protein</fullName>
    </submittedName>
</protein>
<dbReference type="SUPFAM" id="SSF56672">
    <property type="entry name" value="DNA/RNA polymerases"/>
    <property type="match status" value="1"/>
</dbReference>
<feature type="compositionally biased region" description="Polar residues" evidence="1">
    <location>
        <begin position="7"/>
        <end position="26"/>
    </location>
</feature>
<evidence type="ECO:0000313" key="2">
    <source>
        <dbReference type="EMBL" id="GEU41445.1"/>
    </source>
</evidence>
<name>A0A6L2LMA4_TANCI</name>
<evidence type="ECO:0000313" key="3">
    <source>
        <dbReference type="EMBL" id="GEU62798.1"/>
    </source>
</evidence>
<comment type="caution">
    <text evidence="3">The sequence shown here is derived from an EMBL/GenBank/DDBJ whole genome shotgun (WGS) entry which is preliminary data.</text>
</comment>
<keyword evidence="3" id="KW-0548">Nucleotidyltransferase</keyword>
<dbReference type="EMBL" id="BKCJ010001438">
    <property type="protein sequence ID" value="GEU41445.1"/>
    <property type="molecule type" value="Genomic_DNA"/>
</dbReference>
<dbReference type="Gene3D" id="3.10.10.10">
    <property type="entry name" value="HIV Type 1 Reverse Transcriptase, subunit A, domain 1"/>
    <property type="match status" value="1"/>
</dbReference>
<sequence>MMASFFKMNTASTSGSGPLPSNTIANPNGELKAITTRSGLILDRPFVSMPPPFINPEEDERVEETLMDPDLAEYTIKVPPPLIQKAKPPSQRNYVKMLKALISNKEKLLELANTPLNENCSAVILKKLPKKLGDPRKFLILCGFSELKCKALANLVRSPSPYNGIIGRLGVRKIQAVPSTTHEMLNFLKRPSDVIQSAEERIKVAIHPEHPEQTIVICFTLTEEGQKALCDLLRRNLDLFAWKPADMTGVPQHIAKHRLNMRERCAPVRPKKKSHASERNKAIQDEVEKLVDTSIMKEVHYHCWLSNPVMVKKHDDS</sequence>
<dbReference type="EMBL" id="BKCJ010004735">
    <property type="protein sequence ID" value="GEU62798.1"/>
    <property type="molecule type" value="Genomic_DNA"/>
</dbReference>
<proteinExistence type="predicted"/>
<reference evidence="3" key="1">
    <citation type="journal article" date="2019" name="Sci. Rep.">
        <title>Draft genome of Tanacetum cinerariifolium, the natural source of mosquito coil.</title>
        <authorList>
            <person name="Yamashiro T."/>
            <person name="Shiraishi A."/>
            <person name="Satake H."/>
            <person name="Nakayama K."/>
        </authorList>
    </citation>
    <scope>NUCLEOTIDE SEQUENCE</scope>
</reference>
<keyword evidence="3" id="KW-0808">Transferase</keyword>
<dbReference type="InterPro" id="IPR043502">
    <property type="entry name" value="DNA/RNA_pol_sf"/>
</dbReference>
<feature type="region of interest" description="Disordered" evidence="1">
    <location>
        <begin position="1"/>
        <end position="27"/>
    </location>
</feature>
<accession>A0A6L2LMA4</accession>
<gene>
    <name evidence="2" type="ORF">Tci_013423</name>
    <name evidence="3" type="ORF">Tci_034776</name>
</gene>
<dbReference type="AlphaFoldDB" id="A0A6L2LMA4"/>
<evidence type="ECO:0000256" key="1">
    <source>
        <dbReference type="SAM" id="MobiDB-lite"/>
    </source>
</evidence>
<organism evidence="3">
    <name type="scientific">Tanacetum cinerariifolium</name>
    <name type="common">Dalmatian daisy</name>
    <name type="synonym">Chrysanthemum cinerariifolium</name>
    <dbReference type="NCBI Taxonomy" id="118510"/>
    <lineage>
        <taxon>Eukaryota</taxon>
        <taxon>Viridiplantae</taxon>
        <taxon>Streptophyta</taxon>
        <taxon>Embryophyta</taxon>
        <taxon>Tracheophyta</taxon>
        <taxon>Spermatophyta</taxon>
        <taxon>Magnoliopsida</taxon>
        <taxon>eudicotyledons</taxon>
        <taxon>Gunneridae</taxon>
        <taxon>Pentapetalae</taxon>
        <taxon>asterids</taxon>
        <taxon>campanulids</taxon>
        <taxon>Asterales</taxon>
        <taxon>Asteraceae</taxon>
        <taxon>Asteroideae</taxon>
        <taxon>Anthemideae</taxon>
        <taxon>Anthemidinae</taxon>
        <taxon>Tanacetum</taxon>
    </lineage>
</organism>